<name>B4KCK9_DROMO</name>
<feature type="compositionally biased region" description="Basic residues" evidence="1">
    <location>
        <begin position="12"/>
        <end position="22"/>
    </location>
</feature>
<protein>
    <submittedName>
        <fullName evidence="2">Uncharacterized protein</fullName>
    </submittedName>
</protein>
<organism evidence="2 3">
    <name type="scientific">Drosophila mojavensis</name>
    <name type="common">Fruit fly</name>
    <dbReference type="NCBI Taxonomy" id="7230"/>
    <lineage>
        <taxon>Eukaryota</taxon>
        <taxon>Metazoa</taxon>
        <taxon>Ecdysozoa</taxon>
        <taxon>Arthropoda</taxon>
        <taxon>Hexapoda</taxon>
        <taxon>Insecta</taxon>
        <taxon>Pterygota</taxon>
        <taxon>Neoptera</taxon>
        <taxon>Endopterygota</taxon>
        <taxon>Diptera</taxon>
        <taxon>Brachycera</taxon>
        <taxon>Muscomorpha</taxon>
        <taxon>Ephydroidea</taxon>
        <taxon>Drosophilidae</taxon>
        <taxon>Drosophila</taxon>
    </lineage>
</organism>
<dbReference type="eggNOG" id="ENOG502TBCW">
    <property type="taxonomic scope" value="Eukaryota"/>
</dbReference>
<dbReference type="Proteomes" id="UP000009192">
    <property type="component" value="Unassembled WGS sequence"/>
</dbReference>
<feature type="region of interest" description="Disordered" evidence="1">
    <location>
        <begin position="1"/>
        <end position="23"/>
    </location>
</feature>
<evidence type="ECO:0000313" key="3">
    <source>
        <dbReference type="Proteomes" id="UP000009192"/>
    </source>
</evidence>
<dbReference type="InParanoid" id="B4KCK9"/>
<dbReference type="AlphaFoldDB" id="B4KCK9"/>
<keyword evidence="3" id="KW-1185">Reference proteome</keyword>
<dbReference type="KEGG" id="dmo:Dmoj_GI24470"/>
<dbReference type="HOGENOM" id="CLU_953991_0_0_1"/>
<evidence type="ECO:0000256" key="1">
    <source>
        <dbReference type="SAM" id="MobiDB-lite"/>
    </source>
</evidence>
<dbReference type="EMBL" id="CH933806">
    <property type="protein sequence ID" value="EDW14828.2"/>
    <property type="molecule type" value="Genomic_DNA"/>
</dbReference>
<sequence length="952" mass="107946">MSHIATVSTLRHPNKTRVKSAKKNTDFQPIAPVLLATRDYGLLRVNNTASTPHPKKYEGLDMGALSARLQVQQRKEMNRESSIEKNLASDFSYDSHRRSFIGHLSLGTPHPNKAVAMNPKVLKKRIDDLSFGSSGSTDSENTPILRSLRSILAGRYPQNVTDMANKKRVTLVTPRIIHRNRDETSEFNQHRQSLCKAEFTIARYGKKMSDHIMPKQTKSVTIDTNLILKDLEATEEIELYIQQLGFSGSPAASKMRIVNVNKKMLSSVKQDIAEWVKKRSTLLTTLPSKHFKKNMEKNEVMLVERVSTDSTAIDAKFEKVIKKDRKRFRFDAAPFSPPATRNYGLMRVDPVQASTPFPRVSGTKDLSTLSERLIEERNSMFATIGIDPPSEIAVDQTASKATPFHDSGTPDPKQYNIVNGTLPMKRFSDRQSLEERVVRSTSFLEDSSSENSISDYMSFGTPHPKKQIVLNPGKLVKHLTNASSSDQHVKQHSKKKKVILICPELSIARLTRSADSKESFKKRRRDFHMAEFTIARNGKKMSDIQMGQQDIELAPKYQADETYQSIIEDYIQAKGFMKTTRNELISLSKNTNLGRSEYSSDTSHETFNHHASTSQNNREHQTTIAFIEEYLFISYLLPLYSPKPKSSRPRVIRMGSSRSTVLTMESNSFQSFERIRSLSFSADLSAVRATDRDYGLLHNCRPVTPHPGQKEPICLKTLRRRLTDAQEESEWLLQNPEDSQIVISKLSKLRGKASSKKISAANSQHVINRRKGRNLFSETPEATEAPEQPVEAANFSLPAYMQQRKVGKKVVIICPRLDVLRSRDNQGTSFKERRRLFNMAEFTIAKNGKKMCDILMTNVVSVTAIESTHRIFKRCYDEIEKYIQDAGLSKTPRNIVTDVKDNREVPEFTINSTENSQSNVPRTVATNKSILLAPSYKRSENSPPFRNISFSN</sequence>
<proteinExistence type="predicted"/>
<evidence type="ECO:0000313" key="2">
    <source>
        <dbReference type="EMBL" id="EDW14828.2"/>
    </source>
</evidence>
<accession>B4KCK9</accession>
<dbReference type="OrthoDB" id="7873069at2759"/>
<feature type="region of interest" description="Disordered" evidence="1">
    <location>
        <begin position="595"/>
        <end position="616"/>
    </location>
</feature>
<feature type="compositionally biased region" description="Polar residues" evidence="1">
    <location>
        <begin position="1"/>
        <end position="11"/>
    </location>
</feature>
<reference evidence="2 3" key="1">
    <citation type="journal article" date="2007" name="Nature">
        <title>Evolution of genes and genomes on the Drosophila phylogeny.</title>
        <authorList>
            <consortium name="Drosophila 12 Genomes Consortium"/>
            <person name="Clark A.G."/>
            <person name="Eisen M.B."/>
            <person name="Smith D.R."/>
            <person name="Bergman C.M."/>
            <person name="Oliver B."/>
            <person name="Markow T.A."/>
            <person name="Kaufman T.C."/>
            <person name="Kellis M."/>
            <person name="Gelbart W."/>
            <person name="Iyer V.N."/>
            <person name="Pollard D.A."/>
            <person name="Sackton T.B."/>
            <person name="Larracuente A.M."/>
            <person name="Singh N.D."/>
            <person name="Abad J.P."/>
            <person name="Abt D.N."/>
            <person name="Adryan B."/>
            <person name="Aguade M."/>
            <person name="Akashi H."/>
            <person name="Anderson W.W."/>
            <person name="Aquadro C.F."/>
            <person name="Ardell D.H."/>
            <person name="Arguello R."/>
            <person name="Artieri C.G."/>
            <person name="Barbash D.A."/>
            <person name="Barker D."/>
            <person name="Barsanti P."/>
            <person name="Batterham P."/>
            <person name="Batzoglou S."/>
            <person name="Begun D."/>
            <person name="Bhutkar A."/>
            <person name="Blanco E."/>
            <person name="Bosak S.A."/>
            <person name="Bradley R.K."/>
            <person name="Brand A.D."/>
            <person name="Brent M.R."/>
            <person name="Brooks A.N."/>
            <person name="Brown R.H."/>
            <person name="Butlin R.K."/>
            <person name="Caggese C."/>
            <person name="Calvi B.R."/>
            <person name="Bernardo de Carvalho A."/>
            <person name="Caspi A."/>
            <person name="Castrezana S."/>
            <person name="Celniker S.E."/>
            <person name="Chang J.L."/>
            <person name="Chapple C."/>
            <person name="Chatterji S."/>
            <person name="Chinwalla A."/>
            <person name="Civetta A."/>
            <person name="Clifton S.W."/>
            <person name="Comeron J.M."/>
            <person name="Costello J.C."/>
            <person name="Coyne J.A."/>
            <person name="Daub J."/>
            <person name="David R.G."/>
            <person name="Delcher A.L."/>
            <person name="Delehaunty K."/>
            <person name="Do C.B."/>
            <person name="Ebling H."/>
            <person name="Edwards K."/>
            <person name="Eickbush T."/>
            <person name="Evans J.D."/>
            <person name="Filipski A."/>
            <person name="Findeiss S."/>
            <person name="Freyhult E."/>
            <person name="Fulton L."/>
            <person name="Fulton R."/>
            <person name="Garcia A.C."/>
            <person name="Gardiner A."/>
            <person name="Garfield D.A."/>
            <person name="Garvin B.E."/>
            <person name="Gibson G."/>
            <person name="Gilbert D."/>
            <person name="Gnerre S."/>
            <person name="Godfrey J."/>
            <person name="Good R."/>
            <person name="Gotea V."/>
            <person name="Gravely B."/>
            <person name="Greenberg A.J."/>
            <person name="Griffiths-Jones S."/>
            <person name="Gross S."/>
            <person name="Guigo R."/>
            <person name="Gustafson E.A."/>
            <person name="Haerty W."/>
            <person name="Hahn M.W."/>
            <person name="Halligan D.L."/>
            <person name="Halpern A.L."/>
            <person name="Halter G.M."/>
            <person name="Han M.V."/>
            <person name="Heger A."/>
            <person name="Hillier L."/>
            <person name="Hinrichs A.S."/>
            <person name="Holmes I."/>
            <person name="Hoskins R.A."/>
            <person name="Hubisz M.J."/>
            <person name="Hultmark D."/>
            <person name="Huntley M.A."/>
            <person name="Jaffe D.B."/>
            <person name="Jagadeeshan S."/>
            <person name="Jeck W.R."/>
            <person name="Johnson J."/>
            <person name="Jones C.D."/>
            <person name="Jordan W.C."/>
            <person name="Karpen G.H."/>
            <person name="Kataoka E."/>
            <person name="Keightley P.D."/>
            <person name="Kheradpour P."/>
            <person name="Kirkness E.F."/>
            <person name="Koerich L.B."/>
            <person name="Kristiansen K."/>
            <person name="Kudrna D."/>
            <person name="Kulathinal R.J."/>
            <person name="Kumar S."/>
            <person name="Kwok R."/>
            <person name="Lander E."/>
            <person name="Langley C.H."/>
            <person name="Lapoint R."/>
            <person name="Lazzaro B.P."/>
            <person name="Lee S.J."/>
            <person name="Levesque L."/>
            <person name="Li R."/>
            <person name="Lin C.F."/>
            <person name="Lin M.F."/>
            <person name="Lindblad-Toh K."/>
            <person name="Llopart A."/>
            <person name="Long M."/>
            <person name="Low L."/>
            <person name="Lozovsky E."/>
            <person name="Lu J."/>
            <person name="Luo M."/>
            <person name="Machado C.A."/>
            <person name="Makalowski W."/>
            <person name="Marzo M."/>
            <person name="Matsuda M."/>
            <person name="Matzkin L."/>
            <person name="McAllister B."/>
            <person name="McBride C.S."/>
            <person name="McKernan B."/>
            <person name="McKernan K."/>
            <person name="Mendez-Lago M."/>
            <person name="Minx P."/>
            <person name="Mollenhauer M.U."/>
            <person name="Montooth K."/>
            <person name="Mount S.M."/>
            <person name="Mu X."/>
            <person name="Myers E."/>
            <person name="Negre B."/>
            <person name="Newfeld S."/>
            <person name="Nielsen R."/>
            <person name="Noor M.A."/>
            <person name="O'Grady P."/>
            <person name="Pachter L."/>
            <person name="Papaceit M."/>
            <person name="Parisi M.J."/>
            <person name="Parisi M."/>
            <person name="Parts L."/>
            <person name="Pedersen J.S."/>
            <person name="Pesole G."/>
            <person name="Phillippy A.M."/>
            <person name="Ponting C.P."/>
            <person name="Pop M."/>
            <person name="Porcelli D."/>
            <person name="Powell J.R."/>
            <person name="Prohaska S."/>
            <person name="Pruitt K."/>
            <person name="Puig M."/>
            <person name="Quesneville H."/>
            <person name="Ram K.R."/>
            <person name="Rand D."/>
            <person name="Rasmussen M.D."/>
            <person name="Reed L.K."/>
            <person name="Reenan R."/>
            <person name="Reily A."/>
            <person name="Remington K.A."/>
            <person name="Rieger T.T."/>
            <person name="Ritchie M.G."/>
            <person name="Robin C."/>
            <person name="Rogers Y.H."/>
            <person name="Rohde C."/>
            <person name="Rozas J."/>
            <person name="Rubenfield M.J."/>
            <person name="Ruiz A."/>
            <person name="Russo S."/>
            <person name="Salzberg S.L."/>
            <person name="Sanchez-Gracia A."/>
            <person name="Saranga D.J."/>
            <person name="Sato H."/>
            <person name="Schaeffer S.W."/>
            <person name="Schatz M.C."/>
            <person name="Schlenke T."/>
            <person name="Schwartz R."/>
            <person name="Segarra C."/>
            <person name="Singh R.S."/>
            <person name="Sirot L."/>
            <person name="Sirota M."/>
            <person name="Sisneros N.B."/>
            <person name="Smith C.D."/>
            <person name="Smith T.F."/>
            <person name="Spieth J."/>
            <person name="Stage D.E."/>
            <person name="Stark A."/>
            <person name="Stephan W."/>
            <person name="Strausberg R.L."/>
            <person name="Strempel S."/>
            <person name="Sturgill D."/>
            <person name="Sutton G."/>
            <person name="Sutton G.G."/>
            <person name="Tao W."/>
            <person name="Teichmann S."/>
            <person name="Tobari Y.N."/>
            <person name="Tomimura Y."/>
            <person name="Tsolas J.M."/>
            <person name="Valente V.L."/>
            <person name="Venter E."/>
            <person name="Venter J.C."/>
            <person name="Vicario S."/>
            <person name="Vieira F.G."/>
            <person name="Vilella A.J."/>
            <person name="Villasante A."/>
            <person name="Walenz B."/>
            <person name="Wang J."/>
            <person name="Wasserman M."/>
            <person name="Watts T."/>
            <person name="Wilson D."/>
            <person name="Wilson R.K."/>
            <person name="Wing R.A."/>
            <person name="Wolfner M.F."/>
            <person name="Wong A."/>
            <person name="Wong G.K."/>
            <person name="Wu C.I."/>
            <person name="Wu G."/>
            <person name="Yamamoto D."/>
            <person name="Yang H.P."/>
            <person name="Yang S.P."/>
            <person name="Yorke J.A."/>
            <person name="Yoshida K."/>
            <person name="Zdobnov E."/>
            <person name="Zhang P."/>
            <person name="Zhang Y."/>
            <person name="Zimin A.V."/>
            <person name="Baldwin J."/>
            <person name="Abdouelleil A."/>
            <person name="Abdulkadir J."/>
            <person name="Abebe A."/>
            <person name="Abera B."/>
            <person name="Abreu J."/>
            <person name="Acer S.C."/>
            <person name="Aftuck L."/>
            <person name="Alexander A."/>
            <person name="An P."/>
            <person name="Anderson E."/>
            <person name="Anderson S."/>
            <person name="Arachi H."/>
            <person name="Azer M."/>
            <person name="Bachantsang P."/>
            <person name="Barry A."/>
            <person name="Bayul T."/>
            <person name="Berlin A."/>
            <person name="Bessette D."/>
            <person name="Bloom T."/>
            <person name="Blye J."/>
            <person name="Boguslavskiy L."/>
            <person name="Bonnet C."/>
            <person name="Boukhgalter B."/>
            <person name="Bourzgui I."/>
            <person name="Brown A."/>
            <person name="Cahill P."/>
            <person name="Channer S."/>
            <person name="Cheshatsang Y."/>
            <person name="Chuda L."/>
            <person name="Citroen M."/>
            <person name="Collymore A."/>
            <person name="Cooke P."/>
            <person name="Costello M."/>
            <person name="D'Aco K."/>
            <person name="Daza R."/>
            <person name="De Haan G."/>
            <person name="DeGray S."/>
            <person name="DeMaso C."/>
            <person name="Dhargay N."/>
            <person name="Dooley K."/>
            <person name="Dooley E."/>
            <person name="Doricent M."/>
            <person name="Dorje P."/>
            <person name="Dorjee K."/>
            <person name="Dupes A."/>
            <person name="Elong R."/>
            <person name="Falk J."/>
            <person name="Farina A."/>
            <person name="Faro S."/>
            <person name="Ferguson D."/>
            <person name="Fisher S."/>
            <person name="Foley C.D."/>
            <person name="Franke A."/>
            <person name="Friedrich D."/>
            <person name="Gadbois L."/>
            <person name="Gearin G."/>
            <person name="Gearin C.R."/>
            <person name="Giannoukos G."/>
            <person name="Goode T."/>
            <person name="Graham J."/>
            <person name="Grandbois E."/>
            <person name="Grewal S."/>
            <person name="Gyaltsen K."/>
            <person name="Hafez N."/>
            <person name="Hagos B."/>
            <person name="Hall J."/>
            <person name="Henson C."/>
            <person name="Hollinger A."/>
            <person name="Honan T."/>
            <person name="Huard M.D."/>
            <person name="Hughes L."/>
            <person name="Hurhula B."/>
            <person name="Husby M.E."/>
            <person name="Kamat A."/>
            <person name="Kanga B."/>
            <person name="Kashin S."/>
            <person name="Khazanovich D."/>
            <person name="Kisner P."/>
            <person name="Lance K."/>
            <person name="Lara M."/>
            <person name="Lee W."/>
            <person name="Lennon N."/>
            <person name="Letendre F."/>
            <person name="LeVine R."/>
            <person name="Lipovsky A."/>
            <person name="Liu X."/>
            <person name="Liu J."/>
            <person name="Liu S."/>
            <person name="Lokyitsang T."/>
            <person name="Lokyitsang Y."/>
            <person name="Lubonja R."/>
            <person name="Lui A."/>
            <person name="MacDonald P."/>
            <person name="Magnisalis V."/>
            <person name="Maru K."/>
            <person name="Matthews C."/>
            <person name="McCusker W."/>
            <person name="McDonough S."/>
            <person name="Mehta T."/>
            <person name="Meldrim J."/>
            <person name="Meneus L."/>
            <person name="Mihai O."/>
            <person name="Mihalev A."/>
            <person name="Mihova T."/>
            <person name="Mittelman R."/>
            <person name="Mlenga V."/>
            <person name="Montmayeur A."/>
            <person name="Mulrain L."/>
            <person name="Navidi A."/>
            <person name="Naylor J."/>
            <person name="Negash T."/>
            <person name="Nguyen T."/>
            <person name="Nguyen N."/>
            <person name="Nicol R."/>
            <person name="Norbu C."/>
            <person name="Norbu N."/>
            <person name="Novod N."/>
            <person name="O'Neill B."/>
            <person name="Osman S."/>
            <person name="Markiewicz E."/>
            <person name="Oyono O.L."/>
            <person name="Patti C."/>
            <person name="Phunkhang P."/>
            <person name="Pierre F."/>
            <person name="Priest M."/>
            <person name="Raghuraman S."/>
            <person name="Rege F."/>
            <person name="Reyes R."/>
            <person name="Rise C."/>
            <person name="Rogov P."/>
            <person name="Ross K."/>
            <person name="Ryan E."/>
            <person name="Settipalli S."/>
            <person name="Shea T."/>
            <person name="Sherpa N."/>
            <person name="Shi L."/>
            <person name="Shih D."/>
            <person name="Sparrow T."/>
            <person name="Spaulding J."/>
            <person name="Stalker J."/>
            <person name="Stange-Thomann N."/>
            <person name="Stavropoulos S."/>
            <person name="Stone C."/>
            <person name="Strader C."/>
            <person name="Tesfaye S."/>
            <person name="Thomson T."/>
            <person name="Thoulutsang Y."/>
            <person name="Thoulutsang D."/>
            <person name="Topham K."/>
            <person name="Topping I."/>
            <person name="Tsamla T."/>
            <person name="Vassiliev H."/>
            <person name="Vo A."/>
            <person name="Wangchuk T."/>
            <person name="Wangdi T."/>
            <person name="Weiand M."/>
            <person name="Wilkinson J."/>
            <person name="Wilson A."/>
            <person name="Yadav S."/>
            <person name="Young G."/>
            <person name="Yu Q."/>
            <person name="Zembek L."/>
            <person name="Zhong D."/>
            <person name="Zimmer A."/>
            <person name="Zwirko Z."/>
            <person name="Jaffe D.B."/>
            <person name="Alvarez P."/>
            <person name="Brockman W."/>
            <person name="Butler J."/>
            <person name="Chin C."/>
            <person name="Gnerre S."/>
            <person name="Grabherr M."/>
            <person name="Kleber M."/>
            <person name="Mauceli E."/>
            <person name="MacCallum I."/>
        </authorList>
    </citation>
    <scope>NUCLEOTIDE SEQUENCE [LARGE SCALE GENOMIC DNA]</scope>
    <source>
        <strain evidence="3">Tucson 15081-1352.22</strain>
    </source>
</reference>
<gene>
    <name evidence="2" type="primary">Dmoj\GI24470</name>
    <name evidence="2" type="ORF">Dmoj_GI24470</name>
</gene>